<comment type="caution">
    <text evidence="4">The sequence shown here is derived from an EMBL/GenBank/DDBJ whole genome shotgun (WGS) entry which is preliminary data.</text>
</comment>
<evidence type="ECO:0000256" key="3">
    <source>
        <dbReference type="SAM" id="Phobius"/>
    </source>
</evidence>
<evidence type="ECO:0000256" key="2">
    <source>
        <dbReference type="SAM" id="MobiDB-lite"/>
    </source>
</evidence>
<proteinExistence type="predicted"/>
<feature type="transmembrane region" description="Helical" evidence="3">
    <location>
        <begin position="147"/>
        <end position="165"/>
    </location>
</feature>
<keyword evidence="3" id="KW-0472">Membrane</keyword>
<organism evidence="4 5">
    <name type="scientific">Armatimonas rosea</name>
    <dbReference type="NCBI Taxonomy" id="685828"/>
    <lineage>
        <taxon>Bacteria</taxon>
        <taxon>Bacillati</taxon>
        <taxon>Armatimonadota</taxon>
        <taxon>Armatimonadia</taxon>
        <taxon>Armatimonadales</taxon>
        <taxon>Armatimonadaceae</taxon>
        <taxon>Armatimonas</taxon>
    </lineage>
</organism>
<dbReference type="AlphaFoldDB" id="A0A7W9SVE4"/>
<keyword evidence="3" id="KW-0812">Transmembrane</keyword>
<dbReference type="RefSeq" id="WP_184203647.1">
    <property type="nucleotide sequence ID" value="NZ_JACHGW010000007.1"/>
</dbReference>
<feature type="compositionally biased region" description="Acidic residues" evidence="2">
    <location>
        <begin position="1"/>
        <end position="12"/>
    </location>
</feature>
<feature type="region of interest" description="Disordered" evidence="2">
    <location>
        <begin position="1"/>
        <end position="20"/>
    </location>
</feature>
<evidence type="ECO:0008006" key="6">
    <source>
        <dbReference type="Google" id="ProtNLM"/>
    </source>
</evidence>
<keyword evidence="5" id="KW-1185">Reference proteome</keyword>
<feature type="coiled-coil region" evidence="1">
    <location>
        <begin position="95"/>
        <end position="122"/>
    </location>
</feature>
<reference evidence="4 5" key="1">
    <citation type="submission" date="2020-08" db="EMBL/GenBank/DDBJ databases">
        <title>Genomic Encyclopedia of Type Strains, Phase IV (KMG-IV): sequencing the most valuable type-strain genomes for metagenomic binning, comparative biology and taxonomic classification.</title>
        <authorList>
            <person name="Goeker M."/>
        </authorList>
    </citation>
    <scope>NUCLEOTIDE SEQUENCE [LARGE SCALE GENOMIC DNA]</scope>
    <source>
        <strain evidence="4 5">DSM 23562</strain>
    </source>
</reference>
<feature type="transmembrane region" description="Helical" evidence="3">
    <location>
        <begin position="73"/>
        <end position="95"/>
    </location>
</feature>
<evidence type="ECO:0000313" key="5">
    <source>
        <dbReference type="Proteomes" id="UP000520814"/>
    </source>
</evidence>
<evidence type="ECO:0000313" key="4">
    <source>
        <dbReference type="EMBL" id="MBB6053557.1"/>
    </source>
</evidence>
<keyword evidence="3" id="KW-1133">Transmembrane helix</keyword>
<feature type="transmembrane region" description="Helical" evidence="3">
    <location>
        <begin position="41"/>
        <end position="67"/>
    </location>
</feature>
<gene>
    <name evidence="4" type="ORF">HNQ39_005392</name>
</gene>
<protein>
    <recommendedName>
        <fullName evidence="6">Transmembrane protein</fullName>
    </recommendedName>
</protein>
<accession>A0A7W9SVE4</accession>
<sequence length="187" mass="20585">MSLDLPEFDPPQDDPPLPHHTNVERVERRIFEIHVHWRHNVGLIVAGATVFLVANLVAALWAAGALASTDTRVHYFACVVASLFVCSALIGTQALKVASESIKRSDRNINALEEEIQRITSSSGYTLNNEVMPVEFYLKTLGLLRSLLLLLLPLWLAVPALLFLVSPPEPTANHATPKPAPGRSLRK</sequence>
<dbReference type="Proteomes" id="UP000520814">
    <property type="component" value="Unassembled WGS sequence"/>
</dbReference>
<evidence type="ECO:0000256" key="1">
    <source>
        <dbReference type="SAM" id="Coils"/>
    </source>
</evidence>
<keyword evidence="1" id="KW-0175">Coiled coil</keyword>
<name>A0A7W9SVE4_ARMRO</name>
<dbReference type="EMBL" id="JACHGW010000007">
    <property type="protein sequence ID" value="MBB6053557.1"/>
    <property type="molecule type" value="Genomic_DNA"/>
</dbReference>